<dbReference type="Gene3D" id="2.160.20.10">
    <property type="entry name" value="Single-stranded right-handed beta-helix, Pectin lyase-like"/>
    <property type="match status" value="1"/>
</dbReference>
<dbReference type="EMBL" id="BFEA01000107">
    <property type="protein sequence ID" value="GBG68876.1"/>
    <property type="molecule type" value="Genomic_DNA"/>
</dbReference>
<dbReference type="InterPro" id="IPR011050">
    <property type="entry name" value="Pectin_lyase_fold/virulence"/>
</dbReference>
<dbReference type="AlphaFoldDB" id="A0A388KFT3"/>
<evidence type="ECO:0000256" key="4">
    <source>
        <dbReference type="ARBA" id="ARBA00022723"/>
    </source>
</evidence>
<evidence type="ECO:0000256" key="7">
    <source>
        <dbReference type="ARBA" id="ARBA00023239"/>
    </source>
</evidence>
<feature type="compositionally biased region" description="Basic and acidic residues" evidence="9">
    <location>
        <begin position="87"/>
        <end position="99"/>
    </location>
</feature>
<evidence type="ECO:0000256" key="9">
    <source>
        <dbReference type="SAM" id="MobiDB-lite"/>
    </source>
</evidence>
<feature type="region of interest" description="Disordered" evidence="9">
    <location>
        <begin position="75"/>
        <end position="105"/>
    </location>
</feature>
<feature type="signal peptide" evidence="8">
    <location>
        <begin position="1"/>
        <end position="34"/>
    </location>
</feature>
<dbReference type="InterPro" id="IPR045032">
    <property type="entry name" value="PEL"/>
</dbReference>
<dbReference type="EC" id="4.2.2.2" evidence="3 8"/>
<keyword evidence="5 8" id="KW-0732">Signal</keyword>
<comment type="cofactor">
    <cofactor evidence="8">
        <name>Ca(2+)</name>
        <dbReference type="ChEBI" id="CHEBI:29108"/>
    </cofactor>
    <text evidence="8">Binds 1 Ca(2+) ion. Required for its activity.</text>
</comment>
<dbReference type="Pfam" id="PF00544">
    <property type="entry name" value="Pectate_lyase_4"/>
    <property type="match status" value="1"/>
</dbReference>
<evidence type="ECO:0000313" key="12">
    <source>
        <dbReference type="Proteomes" id="UP000265515"/>
    </source>
</evidence>
<dbReference type="InterPro" id="IPR002022">
    <property type="entry name" value="Pec_lyase"/>
</dbReference>
<protein>
    <recommendedName>
        <fullName evidence="3 8">Pectate lyase</fullName>
        <ecNumber evidence="3 8">4.2.2.2</ecNumber>
    </recommendedName>
</protein>
<keyword evidence="7 8" id="KW-0456">Lyase</keyword>
<dbReference type="InterPro" id="IPR012334">
    <property type="entry name" value="Pectin_lyas_fold"/>
</dbReference>
<organism evidence="11 12">
    <name type="scientific">Chara braunii</name>
    <name type="common">Braun's stonewort</name>
    <dbReference type="NCBI Taxonomy" id="69332"/>
    <lineage>
        <taxon>Eukaryota</taxon>
        <taxon>Viridiplantae</taxon>
        <taxon>Streptophyta</taxon>
        <taxon>Charophyceae</taxon>
        <taxon>Charales</taxon>
        <taxon>Characeae</taxon>
        <taxon>Chara</taxon>
    </lineage>
</organism>
<dbReference type="InterPro" id="IPR018082">
    <property type="entry name" value="AmbAllergen"/>
</dbReference>
<feature type="chain" id="PRO_5017102999" description="Pectate lyase" evidence="8">
    <location>
        <begin position="35"/>
        <end position="417"/>
    </location>
</feature>
<dbReference type="SUPFAM" id="SSF51126">
    <property type="entry name" value="Pectin lyase-like"/>
    <property type="match status" value="1"/>
</dbReference>
<comment type="caution">
    <text evidence="11">The sequence shown here is derived from an EMBL/GenBank/DDBJ whole genome shotgun (WGS) entry which is preliminary data.</text>
</comment>
<gene>
    <name evidence="11" type="ORF">CBR_g3574</name>
</gene>
<dbReference type="PANTHER" id="PTHR31683:SF18">
    <property type="entry name" value="PECTATE LYASE 21-RELATED"/>
    <property type="match status" value="1"/>
</dbReference>
<comment type="pathway">
    <text evidence="2 8">Glycan metabolism; pectin degradation; 2-dehydro-3-deoxy-D-gluconate from pectin: step 2/5.</text>
</comment>
<evidence type="ECO:0000313" key="11">
    <source>
        <dbReference type="EMBL" id="GBG68876.1"/>
    </source>
</evidence>
<dbReference type="GO" id="GO:0030570">
    <property type="term" value="F:pectate lyase activity"/>
    <property type="evidence" value="ECO:0007669"/>
    <property type="project" value="UniProtKB-EC"/>
</dbReference>
<evidence type="ECO:0000256" key="3">
    <source>
        <dbReference type="ARBA" id="ARBA00012272"/>
    </source>
</evidence>
<comment type="catalytic activity">
    <reaction evidence="1 8">
        <text>Eliminative cleavage of (1-&gt;4)-alpha-D-galacturonan to give oligosaccharides with 4-deoxy-alpha-D-galact-4-enuronosyl groups at their non-reducing ends.</text>
        <dbReference type="EC" id="4.2.2.2"/>
    </reaction>
</comment>
<dbReference type="OrthoDB" id="1637350at2759"/>
<dbReference type="PRINTS" id="PR00807">
    <property type="entry name" value="AMBALLERGEN"/>
</dbReference>
<keyword evidence="6 8" id="KW-0106">Calcium</keyword>
<evidence type="ECO:0000256" key="2">
    <source>
        <dbReference type="ARBA" id="ARBA00005220"/>
    </source>
</evidence>
<evidence type="ECO:0000256" key="8">
    <source>
        <dbReference type="RuleBase" id="RU361123"/>
    </source>
</evidence>
<proteinExistence type="inferred from homology"/>
<dbReference type="SMART" id="SM00656">
    <property type="entry name" value="Amb_all"/>
    <property type="match status" value="1"/>
</dbReference>
<dbReference type="UniPathway" id="UPA00545">
    <property type="reaction ID" value="UER00824"/>
</dbReference>
<evidence type="ECO:0000256" key="6">
    <source>
        <dbReference type="ARBA" id="ARBA00022837"/>
    </source>
</evidence>
<evidence type="ECO:0000256" key="5">
    <source>
        <dbReference type="ARBA" id="ARBA00022729"/>
    </source>
</evidence>
<feature type="domain" description="Pectate lyase" evidence="10">
    <location>
        <begin position="149"/>
        <end position="358"/>
    </location>
</feature>
<dbReference type="PANTHER" id="PTHR31683">
    <property type="entry name" value="PECTATE LYASE 18-RELATED"/>
    <property type="match status" value="1"/>
</dbReference>
<evidence type="ECO:0000259" key="10">
    <source>
        <dbReference type="SMART" id="SM00656"/>
    </source>
</evidence>
<sequence>MAASHSAFGADTMILLFFVSFLLLVGSPVSSVASASTVEAEEGSGAHRKLRIERQQREQEEMPAVQMNVGEEPKAEMTSAALNAAEGSHDSALRQRRTEQVFQRNSAPVTRRRLDALSGPLLLVQRFGSSGGGGGGGYFGYGQSTSGGAGGEVVYVTSYEDSGINTLRYFCGLSGAKIIKFQEDCTIALKSRVECTNDKTVDGSGYQVRITGWGLSANRVSNVVFRNLCVKNTRLDGITARLSSNIVIEGCSFSGIGDGAVDIITHSSGVSILRNHFMGILKTILAGNSDSDSGDKSMTVTVAFNHFDNCGSRQPRVRFATVHVCANVYSKWGHYAIGASKGARLLVENCFFHSGGNEYVNNFHEGENDGTVIDYRNNEYNGAKLLLQSLGSVDVPNSCPAKSESSITSEAGVPYAC</sequence>
<name>A0A388KFT3_CHABU</name>
<keyword evidence="12" id="KW-1185">Reference proteome</keyword>
<dbReference type="Proteomes" id="UP000265515">
    <property type="component" value="Unassembled WGS sequence"/>
</dbReference>
<accession>A0A388KFT3</accession>
<comment type="similarity">
    <text evidence="8">Belongs to the polysaccharide lyase 1 family.</text>
</comment>
<reference evidence="11 12" key="1">
    <citation type="journal article" date="2018" name="Cell">
        <title>The Chara Genome: Secondary Complexity and Implications for Plant Terrestrialization.</title>
        <authorList>
            <person name="Nishiyama T."/>
            <person name="Sakayama H."/>
            <person name="Vries J.D."/>
            <person name="Buschmann H."/>
            <person name="Saint-Marcoux D."/>
            <person name="Ullrich K.K."/>
            <person name="Haas F.B."/>
            <person name="Vanderstraeten L."/>
            <person name="Becker D."/>
            <person name="Lang D."/>
            <person name="Vosolsobe S."/>
            <person name="Rombauts S."/>
            <person name="Wilhelmsson P.K.I."/>
            <person name="Janitza P."/>
            <person name="Kern R."/>
            <person name="Heyl A."/>
            <person name="Rumpler F."/>
            <person name="Villalobos L.I.A.C."/>
            <person name="Clay J.M."/>
            <person name="Skokan R."/>
            <person name="Toyoda A."/>
            <person name="Suzuki Y."/>
            <person name="Kagoshima H."/>
            <person name="Schijlen E."/>
            <person name="Tajeshwar N."/>
            <person name="Catarino B."/>
            <person name="Hetherington A.J."/>
            <person name="Saltykova A."/>
            <person name="Bonnot C."/>
            <person name="Breuninger H."/>
            <person name="Symeonidi A."/>
            <person name="Radhakrishnan G.V."/>
            <person name="Van Nieuwerburgh F."/>
            <person name="Deforce D."/>
            <person name="Chang C."/>
            <person name="Karol K.G."/>
            <person name="Hedrich R."/>
            <person name="Ulvskov P."/>
            <person name="Glockner G."/>
            <person name="Delwiche C.F."/>
            <person name="Petrasek J."/>
            <person name="Van de Peer Y."/>
            <person name="Friml J."/>
            <person name="Beilby M."/>
            <person name="Dolan L."/>
            <person name="Kohara Y."/>
            <person name="Sugano S."/>
            <person name="Fujiyama A."/>
            <person name="Delaux P.-M."/>
            <person name="Quint M."/>
            <person name="TheiBen G."/>
            <person name="Hagemann M."/>
            <person name="Harholt J."/>
            <person name="Dunand C."/>
            <person name="Zachgo S."/>
            <person name="Langdale J."/>
            <person name="Maumus F."/>
            <person name="Straeten D.V.D."/>
            <person name="Gould S.B."/>
            <person name="Rensing S.A."/>
        </authorList>
    </citation>
    <scope>NUCLEOTIDE SEQUENCE [LARGE SCALE GENOMIC DNA]</scope>
    <source>
        <strain evidence="11 12">S276</strain>
    </source>
</reference>
<dbReference type="GO" id="GO:0045490">
    <property type="term" value="P:pectin catabolic process"/>
    <property type="evidence" value="ECO:0007669"/>
    <property type="project" value="UniProtKB-UniPathway"/>
</dbReference>
<keyword evidence="4 8" id="KW-0479">Metal-binding</keyword>
<dbReference type="Gramene" id="GBG68876">
    <property type="protein sequence ID" value="GBG68876"/>
    <property type="gene ID" value="CBR_g3574"/>
</dbReference>
<evidence type="ECO:0000256" key="1">
    <source>
        <dbReference type="ARBA" id="ARBA00000695"/>
    </source>
</evidence>
<dbReference type="GO" id="GO:0046872">
    <property type="term" value="F:metal ion binding"/>
    <property type="evidence" value="ECO:0007669"/>
    <property type="project" value="UniProtKB-KW"/>
</dbReference>